<keyword evidence="2" id="KW-1185">Reference proteome</keyword>
<sequence length="233" mass="26475">MNFITVFYTALFVVVSFLSPHKKEIAPKKYAKISRVNKVTSVYNSLETNNFKLPNLESFSRAFEGYQLLKNKGMIKKDILTIIDFSLSSKEKRLWIIDMNTHEILLNTLVAHGKNSGNDYASKFSNKNESYRSSLGFFSTGEVYRGKHGLSLKLDGLEKGINDNARKRAVVIHGADYVSKTFIRNHKRLGRSQGCPAVPIELSKKIIQTIKNKSCLFIYHPSRSYVNNSKLIS</sequence>
<dbReference type="EMBL" id="BAABCS010000015">
    <property type="protein sequence ID" value="GAA4049927.1"/>
    <property type="molecule type" value="Genomic_DNA"/>
</dbReference>
<accession>A0ABP7UQI6</accession>
<evidence type="ECO:0000313" key="1">
    <source>
        <dbReference type="EMBL" id="GAA4049927.1"/>
    </source>
</evidence>
<proteinExistence type="predicted"/>
<dbReference type="Proteomes" id="UP001500426">
    <property type="component" value="Unassembled WGS sequence"/>
</dbReference>
<evidence type="ECO:0000313" key="2">
    <source>
        <dbReference type="Proteomes" id="UP001500426"/>
    </source>
</evidence>
<protein>
    <submittedName>
        <fullName evidence="1">Murein L,D-transpeptidase catalytic domain family protein</fullName>
    </submittedName>
</protein>
<dbReference type="RefSeq" id="WP_345092963.1">
    <property type="nucleotide sequence ID" value="NZ_BAABCS010000015.1"/>
</dbReference>
<gene>
    <name evidence="1" type="ORF">GCM10022388_14800</name>
</gene>
<dbReference type="PANTHER" id="PTHR38477">
    <property type="entry name" value="HYPOTHETICAL EXPORTED PROTEIN"/>
    <property type="match status" value="1"/>
</dbReference>
<comment type="caution">
    <text evidence="1">The sequence shown here is derived from an EMBL/GenBank/DDBJ whole genome shotgun (WGS) entry which is preliminary data.</text>
</comment>
<name>A0ABP7UQI6_9FLAO</name>
<dbReference type="PANTHER" id="PTHR38477:SF1">
    <property type="entry name" value="MUREIN L,D-TRANSPEPTIDASE CATALYTIC DOMAIN FAMILY PROTEIN"/>
    <property type="match status" value="1"/>
</dbReference>
<dbReference type="InterPro" id="IPR032676">
    <property type="entry name" value="YkuD_2"/>
</dbReference>
<reference evidence="2" key="1">
    <citation type="journal article" date="2019" name="Int. J. Syst. Evol. Microbiol.">
        <title>The Global Catalogue of Microorganisms (GCM) 10K type strain sequencing project: providing services to taxonomists for standard genome sequencing and annotation.</title>
        <authorList>
            <consortium name="The Broad Institute Genomics Platform"/>
            <consortium name="The Broad Institute Genome Sequencing Center for Infectious Disease"/>
            <person name="Wu L."/>
            <person name="Ma J."/>
        </authorList>
    </citation>
    <scope>NUCLEOTIDE SEQUENCE [LARGE SCALE GENOMIC DNA]</scope>
    <source>
        <strain evidence="2">JCM 17068</strain>
    </source>
</reference>
<dbReference type="Pfam" id="PF13645">
    <property type="entry name" value="YkuD_2"/>
    <property type="match status" value="1"/>
</dbReference>
<organism evidence="1 2">
    <name type="scientific">Flavobacterium chungnamense</name>
    <dbReference type="NCBI Taxonomy" id="706182"/>
    <lineage>
        <taxon>Bacteria</taxon>
        <taxon>Pseudomonadati</taxon>
        <taxon>Bacteroidota</taxon>
        <taxon>Flavobacteriia</taxon>
        <taxon>Flavobacteriales</taxon>
        <taxon>Flavobacteriaceae</taxon>
        <taxon>Flavobacterium</taxon>
    </lineage>
</organism>